<dbReference type="HOGENOM" id="CLU_120849_0_0_0"/>
<evidence type="ECO:0000313" key="2">
    <source>
        <dbReference type="Proteomes" id="UP000002193"/>
    </source>
</evidence>
<gene>
    <name evidence="1" type="ordered locus">CCA_00992</name>
</gene>
<organism evidence="1 2">
    <name type="scientific">Chlamydia caviae (strain ATCC VR-813 / DSM 19441 / 03DC25 / GPIC)</name>
    <name type="common">Chlamydophila caviae</name>
    <dbReference type="NCBI Taxonomy" id="227941"/>
    <lineage>
        <taxon>Bacteria</taxon>
        <taxon>Pseudomonadati</taxon>
        <taxon>Chlamydiota</taxon>
        <taxon>Chlamydiia</taxon>
        <taxon>Chlamydiales</taxon>
        <taxon>Chlamydiaceae</taxon>
        <taxon>Chlamydia/Chlamydophila group</taxon>
        <taxon>Chlamydia</taxon>
    </lineage>
</organism>
<evidence type="ECO:0008006" key="3">
    <source>
        <dbReference type="Google" id="ProtNLM"/>
    </source>
</evidence>
<dbReference type="KEGG" id="cca:CCA_00992"/>
<name>Q821E9_CHLCV</name>
<protein>
    <recommendedName>
        <fullName evidence="3">Lipoprotein</fullName>
    </recommendedName>
</protein>
<keyword evidence="2" id="KW-1185">Reference proteome</keyword>
<evidence type="ECO:0000313" key="1">
    <source>
        <dbReference type="EMBL" id="AAP05731.1"/>
    </source>
</evidence>
<dbReference type="PROSITE" id="PS51257">
    <property type="entry name" value="PROKAR_LIPOPROTEIN"/>
    <property type="match status" value="1"/>
</dbReference>
<dbReference type="Proteomes" id="UP000002193">
    <property type="component" value="Chromosome"/>
</dbReference>
<reference evidence="1 2" key="1">
    <citation type="journal article" date="2003" name="Nucleic Acids Res.">
        <title>Genome sequence of Chlamydophila caviae (Chlamydia psittaci GPIC): examining the role of niche-specific genes in the evolution of the Chlamydiaceae.</title>
        <authorList>
            <person name="Read T.D."/>
            <person name="Myers G.S.A."/>
            <person name="Brunham R.C."/>
            <person name="Nelson W.C."/>
            <person name="Paulsen I.T."/>
            <person name="Heidelberg J.F."/>
            <person name="Holtzapple E.K."/>
            <person name="Khouri H.M."/>
            <person name="Federova N.B."/>
            <person name="Carty H.A."/>
            <person name="Umayam L.A."/>
            <person name="Haft D.H."/>
            <person name="Peterson J.D."/>
            <person name="Beanan M.J."/>
            <person name="White O."/>
            <person name="Salzberg S.L."/>
            <person name="Hsia R.-C."/>
            <person name="McClarty G."/>
            <person name="Rank R.G."/>
            <person name="Bavoil P.M."/>
            <person name="Fraser C.M."/>
        </authorList>
    </citation>
    <scope>NUCLEOTIDE SEQUENCE [LARGE SCALE GENOMIC DNA]</scope>
    <source>
        <strain evidence="2">ATCC VR-813 / DSM 19441 / 03DC25 / GPIC</strain>
    </source>
</reference>
<dbReference type="STRING" id="227941.CCA_00992"/>
<dbReference type="EMBL" id="AE015925">
    <property type="protein sequence ID" value="AAP05731.1"/>
    <property type="molecule type" value="Genomic_DNA"/>
</dbReference>
<proteinExistence type="predicted"/>
<dbReference type="AlphaFoldDB" id="Q821E9"/>
<dbReference type="OrthoDB" id="19061at2"/>
<accession>Q821E9</accession>
<sequence>MKKWSFICALIALSLVSCLPVIGIVYKHAQTAKRWEALNSHILTLKGMKDQSELIAKMNAHLKQQHKNIKSQEFLRASKSIRLLGREQDRLASLQENSLISQSKEVWSRKQMFLSSNNQAVWSIRKISNDLISLCLENPIEADSDNLEELFYLFDSTNPNAPLAFFTHWEMTKLTTPLTNQVWSINAEAISRWL</sequence>
<dbReference type="RefSeq" id="WP_011006944.1">
    <property type="nucleotide sequence ID" value="NC_003361.3"/>
</dbReference>